<dbReference type="InterPro" id="IPR015424">
    <property type="entry name" value="PyrdxlP-dep_Trfase"/>
</dbReference>
<evidence type="ECO:0000313" key="6">
    <source>
        <dbReference type="EMBL" id="WQD78541.1"/>
    </source>
</evidence>
<evidence type="ECO:0000256" key="5">
    <source>
        <dbReference type="RuleBase" id="RU362118"/>
    </source>
</evidence>
<comment type="cofactor">
    <cofactor evidence="1 5">
        <name>pyridoxal 5'-phosphate</name>
        <dbReference type="ChEBI" id="CHEBI:597326"/>
    </cofactor>
</comment>
<keyword evidence="4 5" id="KW-0663">Pyridoxal phosphate</keyword>
<evidence type="ECO:0000256" key="3">
    <source>
        <dbReference type="ARBA" id="ARBA00022679"/>
    </source>
</evidence>
<keyword evidence="7" id="KW-1185">Reference proteome</keyword>
<dbReference type="Gene3D" id="3.40.640.10">
    <property type="entry name" value="Type I PLP-dependent aspartate aminotransferase-like (Major domain)"/>
    <property type="match status" value="1"/>
</dbReference>
<dbReference type="Gene3D" id="3.90.1150.10">
    <property type="entry name" value="Aspartate Aminotransferase, domain 1"/>
    <property type="match status" value="1"/>
</dbReference>
<protein>
    <submittedName>
        <fullName evidence="6">Cystathionine gamma-synthase family protein</fullName>
    </submittedName>
</protein>
<accession>A0ABZ0WMP3</accession>
<sequence>MNGEEMPDAGVHMSMTPVLHADRLAGVEHGAIHSPIHTSVQYTFERTSDLIDLFQGRLKGRFNYARSGTPTIAALERKITHLEGGRETVCFASGMAAISAVFLSLLRAGDHIVVSRFLFGGTVNLLDTLQGFGVHVSFVDTCDVRNVRAEVGENTRLVFVETVANPATQIPDLESIGQLCRERELLFIVDNTVTSPALFRPATVGAGLVVNSLSKTLGGHGVALGGAVTDTGRFDWTLYPNIAARYRNADPAQWGIQQLRKKGLRDVGGALSSDHAHRIAIGVETLVLRATQTGGTALALARFLREHAAIGEVHYPGLETHPQHELAKRLFANGAWLLSFELKRANDMIPFLDRLRVAGRGTGMGDNRTLVIPVAPTIYWEIDREVREQMKISDGLIRVSIGLEDPRDLIRDFDEALQLCS</sequence>
<dbReference type="PANTHER" id="PTHR43797">
    <property type="entry name" value="HOMOCYSTEINE/CYSTEINE SYNTHASE"/>
    <property type="match status" value="1"/>
</dbReference>
<dbReference type="RefSeq" id="WP_232833257.1">
    <property type="nucleotide sequence ID" value="NZ_CP139965.1"/>
</dbReference>
<organism evidence="6 7">
    <name type="scientific">Paraburkholderia kururiensis</name>
    <dbReference type="NCBI Taxonomy" id="984307"/>
    <lineage>
        <taxon>Bacteria</taxon>
        <taxon>Pseudomonadati</taxon>
        <taxon>Pseudomonadota</taxon>
        <taxon>Betaproteobacteria</taxon>
        <taxon>Burkholderiales</taxon>
        <taxon>Burkholderiaceae</taxon>
        <taxon>Paraburkholderia</taxon>
    </lineage>
</organism>
<dbReference type="InterPro" id="IPR006235">
    <property type="entry name" value="OAc-hSer/O-AcSer_sulfhydrylase"/>
</dbReference>
<dbReference type="PIRSF" id="PIRSF001434">
    <property type="entry name" value="CGS"/>
    <property type="match status" value="1"/>
</dbReference>
<comment type="similarity">
    <text evidence="2 5">Belongs to the trans-sulfuration enzymes family.</text>
</comment>
<dbReference type="NCBIfam" id="NF004609">
    <property type="entry name" value="PRK05939.1"/>
    <property type="match status" value="1"/>
</dbReference>
<dbReference type="SUPFAM" id="SSF53383">
    <property type="entry name" value="PLP-dependent transferases"/>
    <property type="match status" value="1"/>
</dbReference>
<dbReference type="PANTHER" id="PTHR43797:SF2">
    <property type="entry name" value="HOMOCYSTEINE_CYSTEINE SYNTHASE"/>
    <property type="match status" value="1"/>
</dbReference>
<dbReference type="EMBL" id="CP139965">
    <property type="protein sequence ID" value="WQD78541.1"/>
    <property type="molecule type" value="Genomic_DNA"/>
</dbReference>
<gene>
    <name evidence="6" type="ORF">U0042_02195</name>
</gene>
<evidence type="ECO:0000256" key="2">
    <source>
        <dbReference type="ARBA" id="ARBA00009077"/>
    </source>
</evidence>
<dbReference type="InterPro" id="IPR000277">
    <property type="entry name" value="Cys/Met-Metab_PyrdxlP-dep_enz"/>
</dbReference>
<keyword evidence="3" id="KW-0808">Transferase</keyword>
<dbReference type="InterPro" id="IPR015422">
    <property type="entry name" value="PyrdxlP-dep_Trfase_small"/>
</dbReference>
<proteinExistence type="inferred from homology"/>
<evidence type="ECO:0000256" key="1">
    <source>
        <dbReference type="ARBA" id="ARBA00001933"/>
    </source>
</evidence>
<dbReference type="Proteomes" id="UP001325479">
    <property type="component" value="Chromosome"/>
</dbReference>
<name>A0ABZ0WMP3_9BURK</name>
<evidence type="ECO:0000256" key="4">
    <source>
        <dbReference type="ARBA" id="ARBA00022898"/>
    </source>
</evidence>
<dbReference type="InterPro" id="IPR015421">
    <property type="entry name" value="PyrdxlP-dep_Trfase_major"/>
</dbReference>
<reference evidence="6 7" key="1">
    <citation type="submission" date="2023-12" db="EMBL/GenBank/DDBJ databases">
        <title>Genome sequencing and assembly of bacterial species from a model synthetic community.</title>
        <authorList>
            <person name="Hogle S.L."/>
        </authorList>
    </citation>
    <scope>NUCLEOTIDE SEQUENCE [LARGE SCALE GENOMIC DNA]</scope>
    <source>
        <strain evidence="6 7">HAMBI 2494</strain>
    </source>
</reference>
<dbReference type="Pfam" id="PF01053">
    <property type="entry name" value="Cys_Met_Meta_PP"/>
    <property type="match status" value="1"/>
</dbReference>
<evidence type="ECO:0000313" key="7">
    <source>
        <dbReference type="Proteomes" id="UP001325479"/>
    </source>
</evidence>